<sequence>MLAGLRERGLNQDVVERDRPCELVRRLVGAQLDAHIFKPLEDHLVTPAELARGGVHAAGDAAVAKANNFIHEAVEEDAVARLVNLLRSDEVLLLFKRRRVDVGR</sequence>
<accession>A0A6J7RQF5</accession>
<proteinExistence type="predicted"/>
<evidence type="ECO:0000313" key="1">
    <source>
        <dbReference type="EMBL" id="CAB5031039.1"/>
    </source>
</evidence>
<reference evidence="1" key="1">
    <citation type="submission" date="2020-05" db="EMBL/GenBank/DDBJ databases">
        <authorList>
            <person name="Chiriac C."/>
            <person name="Salcher M."/>
            <person name="Ghai R."/>
            <person name="Kavagutti S V."/>
        </authorList>
    </citation>
    <scope>NUCLEOTIDE SEQUENCE</scope>
</reference>
<gene>
    <name evidence="1" type="ORF">UFOPK4175_00323</name>
</gene>
<dbReference type="AlphaFoldDB" id="A0A6J7RQF5"/>
<organism evidence="1">
    <name type="scientific">freshwater metagenome</name>
    <dbReference type="NCBI Taxonomy" id="449393"/>
    <lineage>
        <taxon>unclassified sequences</taxon>
        <taxon>metagenomes</taxon>
        <taxon>ecological metagenomes</taxon>
    </lineage>
</organism>
<name>A0A6J7RQF5_9ZZZZ</name>
<dbReference type="EMBL" id="CAFBPX010000038">
    <property type="protein sequence ID" value="CAB5031039.1"/>
    <property type="molecule type" value="Genomic_DNA"/>
</dbReference>
<protein>
    <submittedName>
        <fullName evidence="1">Unannotated protein</fullName>
    </submittedName>
</protein>